<dbReference type="AlphaFoldDB" id="A0A6A6YWI4"/>
<evidence type="ECO:0000313" key="3">
    <source>
        <dbReference type="RefSeq" id="XP_033579221.1"/>
    </source>
</evidence>
<reference evidence="3" key="3">
    <citation type="submission" date="2025-04" db="UniProtKB">
        <authorList>
            <consortium name="RefSeq"/>
        </authorList>
    </citation>
    <scope>IDENTIFICATION</scope>
    <source>
        <strain evidence="3">CBS 304.34</strain>
    </source>
</reference>
<dbReference type="GeneID" id="54462803"/>
<evidence type="ECO:0000313" key="1">
    <source>
        <dbReference type="EMBL" id="KAF2812257.1"/>
    </source>
</evidence>
<dbReference type="EMBL" id="MU003697">
    <property type="protein sequence ID" value="KAF2812257.1"/>
    <property type="molecule type" value="Genomic_DNA"/>
</dbReference>
<gene>
    <name evidence="1 3" type="ORF">BDZ99DRAFT_474459</name>
</gene>
<organism evidence="1">
    <name type="scientific">Mytilinidion resinicola</name>
    <dbReference type="NCBI Taxonomy" id="574789"/>
    <lineage>
        <taxon>Eukaryota</taxon>
        <taxon>Fungi</taxon>
        <taxon>Dikarya</taxon>
        <taxon>Ascomycota</taxon>
        <taxon>Pezizomycotina</taxon>
        <taxon>Dothideomycetes</taxon>
        <taxon>Pleosporomycetidae</taxon>
        <taxon>Mytilinidiales</taxon>
        <taxon>Mytilinidiaceae</taxon>
        <taxon>Mytilinidion</taxon>
    </lineage>
</organism>
<sequence>MAVFSLAYFPNRAGLSTPPAPPGGLFYMHTAFLSSLGHRGSAGRQRASRRGLMAALLPPYGCLMAFFDSLGAGSASDVRLRRGLIGALSLLGVLRLSYGRTSNYNVVSSRYIPDLFKFLKSIFQTLRTLVYAHAIEPLQHYCQPQCIIRVSFRGGSGYSCCSQSISPNGSAAVATTDIPSSMTCPICGIYFTVGDSRSPSREGKATSELLKIFALGIRHSCLQYRHQACHKCKMQQDTRKSDRSVTNRNPSSSAHLRSIYRSPTFSVGSLTFRRLNE</sequence>
<protein>
    <submittedName>
        <fullName evidence="1 3">Uncharacterized protein</fullName>
    </submittedName>
</protein>
<reference evidence="1 3" key="1">
    <citation type="journal article" date="2020" name="Stud. Mycol.">
        <title>101 Dothideomycetes genomes: a test case for predicting lifestyles and emergence of pathogens.</title>
        <authorList>
            <person name="Haridas S."/>
            <person name="Albert R."/>
            <person name="Binder M."/>
            <person name="Bloem J."/>
            <person name="Labutti K."/>
            <person name="Salamov A."/>
            <person name="Andreopoulos B."/>
            <person name="Baker S."/>
            <person name="Barry K."/>
            <person name="Bills G."/>
            <person name="Bluhm B."/>
            <person name="Cannon C."/>
            <person name="Castanera R."/>
            <person name="Culley D."/>
            <person name="Daum C."/>
            <person name="Ezra D."/>
            <person name="Gonzalez J."/>
            <person name="Henrissat B."/>
            <person name="Kuo A."/>
            <person name="Liang C."/>
            <person name="Lipzen A."/>
            <person name="Lutzoni F."/>
            <person name="Magnuson J."/>
            <person name="Mondo S."/>
            <person name="Nolan M."/>
            <person name="Ohm R."/>
            <person name="Pangilinan J."/>
            <person name="Park H.-J."/>
            <person name="Ramirez L."/>
            <person name="Alfaro M."/>
            <person name="Sun H."/>
            <person name="Tritt A."/>
            <person name="Yoshinaga Y."/>
            <person name="Zwiers L.-H."/>
            <person name="Turgeon B."/>
            <person name="Goodwin S."/>
            <person name="Spatafora J."/>
            <person name="Crous P."/>
            <person name="Grigoriev I."/>
        </authorList>
    </citation>
    <scope>NUCLEOTIDE SEQUENCE</scope>
    <source>
        <strain evidence="1 3">CBS 304.34</strain>
    </source>
</reference>
<reference evidence="3" key="2">
    <citation type="submission" date="2020-04" db="EMBL/GenBank/DDBJ databases">
        <authorList>
            <consortium name="NCBI Genome Project"/>
        </authorList>
    </citation>
    <scope>NUCLEOTIDE SEQUENCE</scope>
    <source>
        <strain evidence="3">CBS 304.34</strain>
    </source>
</reference>
<keyword evidence="2" id="KW-1185">Reference proteome</keyword>
<proteinExistence type="predicted"/>
<accession>A0A6A6YWI4</accession>
<dbReference type="Proteomes" id="UP000504636">
    <property type="component" value="Unplaced"/>
</dbReference>
<evidence type="ECO:0000313" key="2">
    <source>
        <dbReference type="Proteomes" id="UP000504636"/>
    </source>
</evidence>
<dbReference type="RefSeq" id="XP_033579221.1">
    <property type="nucleotide sequence ID" value="XM_033721910.1"/>
</dbReference>
<name>A0A6A6YWI4_9PEZI</name>